<protein>
    <submittedName>
        <fullName evidence="3">Uncharacterized protein</fullName>
    </submittedName>
</protein>
<reference evidence="3 4" key="1">
    <citation type="submission" date="2019-08" db="EMBL/GenBank/DDBJ databases">
        <authorList>
            <person name="Guy L."/>
        </authorList>
    </citation>
    <scope>NUCLEOTIDE SEQUENCE [LARGE SCALE GENOMIC DNA]</scope>
    <source>
        <strain evidence="3 4">SGT-108</strain>
    </source>
</reference>
<name>A0A5E4PDT1_9COXI</name>
<gene>
    <name evidence="3" type="ORF">AQUSIP_00170</name>
</gene>
<feature type="compositionally biased region" description="Basic and acidic residues" evidence="2">
    <location>
        <begin position="9"/>
        <end position="23"/>
    </location>
</feature>
<feature type="coiled-coil region" evidence="1">
    <location>
        <begin position="111"/>
        <end position="148"/>
    </location>
</feature>
<dbReference type="EMBL" id="LR699119">
    <property type="protein sequence ID" value="VVC74745.1"/>
    <property type="molecule type" value="Genomic_DNA"/>
</dbReference>
<keyword evidence="4" id="KW-1185">Reference proteome</keyword>
<evidence type="ECO:0000256" key="2">
    <source>
        <dbReference type="SAM" id="MobiDB-lite"/>
    </source>
</evidence>
<dbReference type="RefSeq" id="WP_148337438.1">
    <property type="nucleotide sequence ID" value="NZ_LR699119.1"/>
</dbReference>
<dbReference type="AlphaFoldDB" id="A0A5E4PDT1"/>
<evidence type="ECO:0000256" key="1">
    <source>
        <dbReference type="SAM" id="Coils"/>
    </source>
</evidence>
<proteinExistence type="predicted"/>
<dbReference type="KEGG" id="asip:AQUSIP_00170"/>
<sequence>MFGRHKKHDKESADHKDKTEKKDKKSKKAHTRVAVIGTPVDSGESATPNPQLLKLDSIQQGISEMTLDMTLKQPALDKIAAIRILIQTSAERAAIVREIKELDEMVLGLRYQAVEKKKEQLLGNIQEVMDHSENMNDLHKKAADLQELTHDAFKPRQTQPAKKRGGFFSCFPCCGGNDADDDEHQPLIRHHM</sequence>
<feature type="region of interest" description="Disordered" evidence="2">
    <location>
        <begin position="1"/>
        <end position="49"/>
    </location>
</feature>
<accession>A0A5E4PDT1</accession>
<keyword evidence="1" id="KW-0175">Coiled coil</keyword>
<evidence type="ECO:0000313" key="3">
    <source>
        <dbReference type="EMBL" id="VVC74745.1"/>
    </source>
</evidence>
<dbReference type="Proteomes" id="UP000324194">
    <property type="component" value="Chromosome 1"/>
</dbReference>
<evidence type="ECO:0000313" key="4">
    <source>
        <dbReference type="Proteomes" id="UP000324194"/>
    </source>
</evidence>
<organism evidence="3 4">
    <name type="scientific">Aquicella siphonis</name>
    <dbReference type="NCBI Taxonomy" id="254247"/>
    <lineage>
        <taxon>Bacteria</taxon>
        <taxon>Pseudomonadati</taxon>
        <taxon>Pseudomonadota</taxon>
        <taxon>Gammaproteobacteria</taxon>
        <taxon>Legionellales</taxon>
        <taxon>Coxiellaceae</taxon>
        <taxon>Aquicella</taxon>
    </lineage>
</organism>